<keyword evidence="1" id="KW-0547">Nucleotide-binding</keyword>
<organism evidence="4 5">
    <name type="scientific">Aliiroseovarius sediminilitoris</name>
    <dbReference type="NCBI Taxonomy" id="1173584"/>
    <lineage>
        <taxon>Bacteria</taxon>
        <taxon>Pseudomonadati</taxon>
        <taxon>Pseudomonadota</taxon>
        <taxon>Alphaproteobacteria</taxon>
        <taxon>Rhodobacterales</taxon>
        <taxon>Paracoccaceae</taxon>
        <taxon>Aliiroseovarius</taxon>
    </lineage>
</organism>
<dbReference type="CDD" id="cd05387">
    <property type="entry name" value="BY-kinase"/>
    <property type="match status" value="1"/>
</dbReference>
<keyword evidence="5" id="KW-1185">Reference proteome</keyword>
<evidence type="ECO:0000256" key="3">
    <source>
        <dbReference type="SAM" id="MobiDB-lite"/>
    </source>
</evidence>
<feature type="region of interest" description="Disordered" evidence="3">
    <location>
        <begin position="1"/>
        <end position="37"/>
    </location>
</feature>
<evidence type="ECO:0000256" key="1">
    <source>
        <dbReference type="ARBA" id="ARBA00022741"/>
    </source>
</evidence>
<dbReference type="InterPro" id="IPR005702">
    <property type="entry name" value="Wzc-like_C"/>
</dbReference>
<dbReference type="InterPro" id="IPR050445">
    <property type="entry name" value="Bact_polysacc_biosynth/exp"/>
</dbReference>
<reference evidence="4 5" key="1">
    <citation type="submission" date="2016-10" db="EMBL/GenBank/DDBJ databases">
        <authorList>
            <person name="de Groot N.N."/>
        </authorList>
    </citation>
    <scope>NUCLEOTIDE SEQUENCE [LARGE SCALE GENOMIC DNA]</scope>
    <source>
        <strain evidence="4 5">DSM 29439</strain>
    </source>
</reference>
<proteinExistence type="predicted"/>
<dbReference type="AlphaFoldDB" id="A0A1I0R9R6"/>
<feature type="compositionally biased region" description="Basic and acidic residues" evidence="3">
    <location>
        <begin position="1"/>
        <end position="29"/>
    </location>
</feature>
<name>A0A1I0R9R6_9RHOB</name>
<dbReference type="OrthoDB" id="9775724at2"/>
<dbReference type="GO" id="GO:0004713">
    <property type="term" value="F:protein tyrosine kinase activity"/>
    <property type="evidence" value="ECO:0007669"/>
    <property type="project" value="TreeGrafter"/>
</dbReference>
<dbReference type="EMBL" id="FOJB01000003">
    <property type="protein sequence ID" value="SEW37504.1"/>
    <property type="molecule type" value="Genomic_DNA"/>
</dbReference>
<protein>
    <submittedName>
        <fullName evidence="4">Chromosome partitioning ATPase, Mrp family, contains Fe-S cluster</fullName>
    </submittedName>
</protein>
<evidence type="ECO:0000313" key="5">
    <source>
        <dbReference type="Proteomes" id="UP000199650"/>
    </source>
</evidence>
<evidence type="ECO:0000313" key="4">
    <source>
        <dbReference type="EMBL" id="SEW37504.1"/>
    </source>
</evidence>
<dbReference type="SUPFAM" id="SSF52540">
    <property type="entry name" value="P-loop containing nucleoside triphosphate hydrolases"/>
    <property type="match status" value="1"/>
</dbReference>
<dbReference type="InterPro" id="IPR027417">
    <property type="entry name" value="P-loop_NTPase"/>
</dbReference>
<dbReference type="STRING" id="1173584.SAMN05444851_3287"/>
<dbReference type="PANTHER" id="PTHR32309">
    <property type="entry name" value="TYROSINE-PROTEIN KINASE"/>
    <property type="match status" value="1"/>
</dbReference>
<evidence type="ECO:0000256" key="2">
    <source>
        <dbReference type="ARBA" id="ARBA00022840"/>
    </source>
</evidence>
<dbReference type="Proteomes" id="UP000199650">
    <property type="component" value="Unassembled WGS sequence"/>
</dbReference>
<keyword evidence="2" id="KW-0067">ATP-binding</keyword>
<gene>
    <name evidence="4" type="ORF">SAMN05444851_3287</name>
</gene>
<dbReference type="GO" id="GO:0005886">
    <property type="term" value="C:plasma membrane"/>
    <property type="evidence" value="ECO:0007669"/>
    <property type="project" value="TreeGrafter"/>
</dbReference>
<dbReference type="PANTHER" id="PTHR32309:SF13">
    <property type="entry name" value="FERRIC ENTEROBACTIN TRANSPORT PROTEIN FEPE"/>
    <property type="match status" value="1"/>
</dbReference>
<sequence>MEKLQAAIEKARRQRDGKPRARRSQERSSKPPASMPEAWAELEPFDISASLAQKNRLVSLNGGAAAGPFDMLRTRILQQATNNGWKRIALVSPHSACGKTTTAANLIFSFGRQTDLLTMVLDLDLRRQGLAKVLGLQCDGNMGDVLQGKKSFAEHGRRFGENVAVGLNRGEVSNASEILQSNQTKVILDELQDDYEPDIMLLDMPPLIGADDNFGFLQNVDCALLLAEAERTTVEQVDIAERQLSELTTVMGVVLNKSHFSDGAYGYGYGTA</sequence>
<dbReference type="Gene3D" id="3.40.50.300">
    <property type="entry name" value="P-loop containing nucleotide triphosphate hydrolases"/>
    <property type="match status" value="1"/>
</dbReference>
<dbReference type="RefSeq" id="WP_143064360.1">
    <property type="nucleotide sequence ID" value="NZ_FOJB01000003.1"/>
</dbReference>
<accession>A0A1I0R9R6</accession>